<dbReference type="Gene3D" id="3.30.450.20">
    <property type="entry name" value="PAS domain"/>
    <property type="match status" value="2"/>
</dbReference>
<accession>A0A9E7C1S4</accession>
<dbReference type="PROSITE" id="PS50887">
    <property type="entry name" value="GGDEF"/>
    <property type="match status" value="1"/>
</dbReference>
<dbReference type="InterPro" id="IPR001610">
    <property type="entry name" value="PAC"/>
</dbReference>
<proteinExistence type="predicted"/>
<evidence type="ECO:0008006" key="6">
    <source>
        <dbReference type="Google" id="ProtNLM"/>
    </source>
</evidence>
<dbReference type="Proteomes" id="UP001162834">
    <property type="component" value="Chromosome"/>
</dbReference>
<sequence length="490" mass="53915">MAVVVLDHRLSIAEATGPDLEPPFPRDIREQLEAVVGDGVRRTVAWTGAAGQRYAGEVLPLPGGAGCVLVVRDASAAQERERRRRQLAASLTEIVAVLRPDGVCTWVSSSIERVLGWTAADLVGERIDRFVHPQDAARIVGLPAALRSGGEHEVTVRLRARDGEYRWVEGSLRATLVPAAGELVEVVCVGRDVTQRRLAEEMLRAREADLRELAENTADFVSRLSPDAIYRYASPSVHRLLGWQPSDLVGRSAYEFIHPDDADAVRRAHSDVFEDEVLPTVSCRLRASDGTYRWMQSTAVAVRTDEGLLREIQVASRDVTEQMALQQRLQHLADHDPLTNLANRRRFERVLEGQVGRAQRYGEVAVLLLVDLDGFKQVNDRFGHLAGDRVLQAAADAIRSRLRSSDEAARLGGDEFAVMLMHAGAEVAARVKLDLVRAIEGAARRVDSVRTPISASIGVALIDTHTVDRDAALRDADADLYRQKTERSPA</sequence>
<dbReference type="NCBIfam" id="TIGR00229">
    <property type="entry name" value="sensory_box"/>
    <property type="match status" value="2"/>
</dbReference>
<dbReference type="InterPro" id="IPR000160">
    <property type="entry name" value="GGDEF_dom"/>
</dbReference>
<evidence type="ECO:0000259" key="2">
    <source>
        <dbReference type="PROSITE" id="PS50113"/>
    </source>
</evidence>
<evidence type="ECO:0000259" key="3">
    <source>
        <dbReference type="PROSITE" id="PS50887"/>
    </source>
</evidence>
<dbReference type="PANTHER" id="PTHR44757">
    <property type="entry name" value="DIGUANYLATE CYCLASE DGCP"/>
    <property type="match status" value="1"/>
</dbReference>
<dbReference type="InterPro" id="IPR013655">
    <property type="entry name" value="PAS_fold_3"/>
</dbReference>
<evidence type="ECO:0000313" key="4">
    <source>
        <dbReference type="EMBL" id="UGS36897.1"/>
    </source>
</evidence>
<feature type="domain" description="PAC" evidence="2">
    <location>
        <begin position="152"/>
        <end position="205"/>
    </location>
</feature>
<dbReference type="InterPro" id="IPR000014">
    <property type="entry name" value="PAS"/>
</dbReference>
<dbReference type="PANTHER" id="PTHR44757:SF2">
    <property type="entry name" value="BIOFILM ARCHITECTURE MAINTENANCE PROTEIN MBAA"/>
    <property type="match status" value="1"/>
</dbReference>
<dbReference type="Pfam" id="PF08447">
    <property type="entry name" value="PAS_3"/>
    <property type="match status" value="1"/>
</dbReference>
<name>A0A9E7C1S4_9ACTN</name>
<dbReference type="Gene3D" id="3.30.70.270">
    <property type="match status" value="1"/>
</dbReference>
<feature type="domain" description="PAS" evidence="1">
    <location>
        <begin position="80"/>
        <end position="139"/>
    </location>
</feature>
<dbReference type="FunFam" id="3.30.70.270:FF:000001">
    <property type="entry name" value="Diguanylate cyclase domain protein"/>
    <property type="match status" value="1"/>
</dbReference>
<dbReference type="InterPro" id="IPR035965">
    <property type="entry name" value="PAS-like_dom_sf"/>
</dbReference>
<dbReference type="KEGG" id="sbae:DSM104329_03308"/>
<feature type="domain" description="PAC" evidence="2">
    <location>
        <begin position="279"/>
        <end position="331"/>
    </location>
</feature>
<dbReference type="InterPro" id="IPR029787">
    <property type="entry name" value="Nucleotide_cyclase"/>
</dbReference>
<reference evidence="4" key="1">
    <citation type="journal article" date="2022" name="Int. J. Syst. Evol. Microbiol.">
        <title>Pseudomonas aegrilactucae sp. nov. and Pseudomonas morbosilactucae sp. nov., pathogens causing bacterial rot of lettuce in Japan.</title>
        <authorList>
            <person name="Sawada H."/>
            <person name="Fujikawa T."/>
            <person name="Satou M."/>
        </authorList>
    </citation>
    <scope>NUCLEOTIDE SEQUENCE</scope>
    <source>
        <strain evidence="4">0166_1</strain>
    </source>
</reference>
<keyword evidence="5" id="KW-1185">Reference proteome</keyword>
<dbReference type="SMART" id="SM00086">
    <property type="entry name" value="PAC"/>
    <property type="match status" value="2"/>
</dbReference>
<dbReference type="CDD" id="cd00130">
    <property type="entry name" value="PAS"/>
    <property type="match status" value="2"/>
</dbReference>
<dbReference type="InterPro" id="IPR000700">
    <property type="entry name" value="PAS-assoc_C"/>
</dbReference>
<dbReference type="SMART" id="SM00091">
    <property type="entry name" value="PAS"/>
    <property type="match status" value="2"/>
</dbReference>
<protein>
    <recommendedName>
        <fullName evidence="6">Diguanylate cyclase</fullName>
    </recommendedName>
</protein>
<feature type="domain" description="PAS" evidence="1">
    <location>
        <begin position="206"/>
        <end position="276"/>
    </location>
</feature>
<dbReference type="GO" id="GO:0006355">
    <property type="term" value="P:regulation of DNA-templated transcription"/>
    <property type="evidence" value="ECO:0007669"/>
    <property type="project" value="InterPro"/>
</dbReference>
<dbReference type="NCBIfam" id="TIGR00254">
    <property type="entry name" value="GGDEF"/>
    <property type="match status" value="1"/>
</dbReference>
<feature type="domain" description="GGDEF" evidence="3">
    <location>
        <begin position="363"/>
        <end position="490"/>
    </location>
</feature>
<dbReference type="InterPro" id="IPR052155">
    <property type="entry name" value="Biofilm_reg_signaling"/>
</dbReference>
<dbReference type="Pfam" id="PF00989">
    <property type="entry name" value="PAS"/>
    <property type="match status" value="1"/>
</dbReference>
<dbReference type="CDD" id="cd01949">
    <property type="entry name" value="GGDEF"/>
    <property type="match status" value="1"/>
</dbReference>
<gene>
    <name evidence="4" type="ORF">DSM104329_03308</name>
</gene>
<dbReference type="AlphaFoldDB" id="A0A9E7C1S4"/>
<dbReference type="InterPro" id="IPR013767">
    <property type="entry name" value="PAS_fold"/>
</dbReference>
<dbReference type="SUPFAM" id="SSF55785">
    <property type="entry name" value="PYP-like sensor domain (PAS domain)"/>
    <property type="match status" value="2"/>
</dbReference>
<dbReference type="InterPro" id="IPR043128">
    <property type="entry name" value="Rev_trsase/Diguanyl_cyclase"/>
</dbReference>
<evidence type="ECO:0000313" key="5">
    <source>
        <dbReference type="Proteomes" id="UP001162834"/>
    </source>
</evidence>
<dbReference type="EMBL" id="CP087164">
    <property type="protein sequence ID" value="UGS36897.1"/>
    <property type="molecule type" value="Genomic_DNA"/>
</dbReference>
<dbReference type="PROSITE" id="PS50112">
    <property type="entry name" value="PAS"/>
    <property type="match status" value="2"/>
</dbReference>
<dbReference type="SMART" id="SM00267">
    <property type="entry name" value="GGDEF"/>
    <property type="match status" value="1"/>
</dbReference>
<dbReference type="PROSITE" id="PS50113">
    <property type="entry name" value="PAC"/>
    <property type="match status" value="2"/>
</dbReference>
<organism evidence="4 5">
    <name type="scientific">Capillimicrobium parvum</name>
    <dbReference type="NCBI Taxonomy" id="2884022"/>
    <lineage>
        <taxon>Bacteria</taxon>
        <taxon>Bacillati</taxon>
        <taxon>Actinomycetota</taxon>
        <taxon>Thermoleophilia</taxon>
        <taxon>Solirubrobacterales</taxon>
        <taxon>Capillimicrobiaceae</taxon>
        <taxon>Capillimicrobium</taxon>
    </lineage>
</organism>
<evidence type="ECO:0000259" key="1">
    <source>
        <dbReference type="PROSITE" id="PS50112"/>
    </source>
</evidence>
<dbReference type="SUPFAM" id="SSF55073">
    <property type="entry name" value="Nucleotide cyclase"/>
    <property type="match status" value="1"/>
</dbReference>
<dbReference type="Pfam" id="PF00990">
    <property type="entry name" value="GGDEF"/>
    <property type="match status" value="1"/>
</dbReference>